<evidence type="ECO:0000259" key="1">
    <source>
        <dbReference type="PROSITE" id="PS50943"/>
    </source>
</evidence>
<dbReference type="PROSITE" id="PS50943">
    <property type="entry name" value="HTH_CROC1"/>
    <property type="match status" value="1"/>
</dbReference>
<dbReference type="CDD" id="cd00093">
    <property type="entry name" value="HTH_XRE"/>
    <property type="match status" value="1"/>
</dbReference>
<organism evidence="2 3">
    <name type="scientific">Lentisphaera araneosa HTCC2155</name>
    <dbReference type="NCBI Taxonomy" id="313628"/>
    <lineage>
        <taxon>Bacteria</taxon>
        <taxon>Pseudomonadati</taxon>
        <taxon>Lentisphaerota</taxon>
        <taxon>Lentisphaeria</taxon>
        <taxon>Lentisphaerales</taxon>
        <taxon>Lentisphaeraceae</taxon>
        <taxon>Lentisphaera</taxon>
    </lineage>
</organism>
<evidence type="ECO:0000313" key="3">
    <source>
        <dbReference type="Proteomes" id="UP000004947"/>
    </source>
</evidence>
<name>A6DHP2_9BACT</name>
<accession>A6DHP2</accession>
<dbReference type="Proteomes" id="UP000004947">
    <property type="component" value="Unassembled WGS sequence"/>
</dbReference>
<evidence type="ECO:0000313" key="2">
    <source>
        <dbReference type="EMBL" id="EDM29125.1"/>
    </source>
</evidence>
<comment type="caution">
    <text evidence="2">The sequence shown here is derived from an EMBL/GenBank/DDBJ whole genome shotgun (WGS) entry which is preliminary data.</text>
</comment>
<dbReference type="RefSeq" id="WP_007277427.1">
    <property type="nucleotide sequence ID" value="NZ_ABCK01000003.1"/>
</dbReference>
<dbReference type="InterPro" id="IPR010982">
    <property type="entry name" value="Lambda_DNA-bd_dom_sf"/>
</dbReference>
<feature type="domain" description="HTH cro/C1-type" evidence="1">
    <location>
        <begin position="24"/>
        <end position="67"/>
    </location>
</feature>
<dbReference type="EMBL" id="ABCK01000003">
    <property type="protein sequence ID" value="EDM29125.1"/>
    <property type="molecule type" value="Genomic_DNA"/>
</dbReference>
<dbReference type="GO" id="GO:0003677">
    <property type="term" value="F:DNA binding"/>
    <property type="evidence" value="ECO:0007669"/>
    <property type="project" value="InterPro"/>
</dbReference>
<reference evidence="2 3" key="1">
    <citation type="journal article" date="2010" name="J. Bacteriol.">
        <title>Genome sequence of Lentisphaera araneosa HTCC2155T, the type species of the order Lentisphaerales in the phylum Lentisphaerae.</title>
        <authorList>
            <person name="Thrash J.C."/>
            <person name="Cho J.C."/>
            <person name="Vergin K.L."/>
            <person name="Morris R.M."/>
            <person name="Giovannoni S.J."/>
        </authorList>
    </citation>
    <scope>NUCLEOTIDE SEQUENCE [LARGE SCALE GENOMIC DNA]</scope>
    <source>
        <strain evidence="2 3">HTCC2155</strain>
    </source>
</reference>
<dbReference type="Pfam" id="PF01381">
    <property type="entry name" value="HTH_3"/>
    <property type="match status" value="1"/>
</dbReference>
<dbReference type="InterPro" id="IPR001387">
    <property type="entry name" value="Cro/C1-type_HTH"/>
</dbReference>
<dbReference type="AlphaFoldDB" id="A6DHP2"/>
<dbReference type="SUPFAM" id="SSF47413">
    <property type="entry name" value="lambda repressor-like DNA-binding domains"/>
    <property type="match status" value="1"/>
</dbReference>
<sequence length="307" mass="35865">MRITEELITSIKDCKSHLSINNDELGETIGVSGQTISKWFNGKVETIRVSNLNKLAKLLKSQHIPYFIPNSEPIQSKLSSKTLEKELTLKKISESLPYYIEKGESLSSFSSEHKKNFHPKELAQLITYLNIDHTKLGLEPFEMDTLDFKLAAQELSTQKIQLYCYETAKLIKEDYVVNNFSNKNRIALQFSQKYKIIDKEINSGDVLICSEHQLNNDKELAGKYILIHLRLDTPHFDFLKIHYDSKLRTLRYNSKKSYLSRIDYIQRNTPPEEWKTEQESYSLSRFENNFFNNDALYLIDKIISDFI</sequence>
<gene>
    <name evidence="2" type="ORF">LNTAR_14952</name>
</gene>
<dbReference type="OrthoDB" id="514125at2"/>
<proteinExistence type="predicted"/>
<keyword evidence="3" id="KW-1185">Reference proteome</keyword>
<dbReference type="Gene3D" id="1.10.260.40">
    <property type="entry name" value="lambda repressor-like DNA-binding domains"/>
    <property type="match status" value="1"/>
</dbReference>
<protein>
    <recommendedName>
        <fullName evidence="1">HTH cro/C1-type domain-containing protein</fullName>
    </recommendedName>
</protein>